<evidence type="ECO:0000256" key="2">
    <source>
        <dbReference type="ARBA" id="ARBA00004496"/>
    </source>
</evidence>
<evidence type="ECO:0000256" key="7">
    <source>
        <dbReference type="PROSITE-ProRule" id="PRU00983"/>
    </source>
</evidence>
<dbReference type="PANTHER" id="PTHR45653:SF3">
    <property type="entry name" value="DEDICATOR OF CYTOKINESIS PROTEIN 5"/>
    <property type="match status" value="1"/>
</dbReference>
<dbReference type="GO" id="GO:0005085">
    <property type="term" value="F:guanyl-nucleotide exchange factor activity"/>
    <property type="evidence" value="ECO:0007669"/>
    <property type="project" value="UniProtKB-KW"/>
</dbReference>
<dbReference type="FunFam" id="2.60.40.150:FF:000044">
    <property type="entry name" value="dedicator of cytokinesis protein 1"/>
    <property type="match status" value="1"/>
</dbReference>
<evidence type="ECO:0000259" key="10">
    <source>
        <dbReference type="PROSITE" id="PS51651"/>
    </source>
</evidence>
<dbReference type="InterPro" id="IPR032376">
    <property type="entry name" value="DOCK_N"/>
</dbReference>
<evidence type="ECO:0000256" key="1">
    <source>
        <dbReference type="ARBA" id="ARBA00004370"/>
    </source>
</evidence>
<reference evidence="11" key="1">
    <citation type="submission" date="2021-04" db="EMBL/GenBank/DDBJ databases">
        <authorList>
            <consortium name="Wellcome Sanger Institute Data Sharing"/>
        </authorList>
    </citation>
    <scope>NUCLEOTIDE SEQUENCE [LARGE SCALE GENOMIC DNA]</scope>
</reference>
<dbReference type="InterPro" id="IPR042455">
    <property type="entry name" value="DOCK_N_sub1"/>
</dbReference>
<evidence type="ECO:0000259" key="9">
    <source>
        <dbReference type="PROSITE" id="PS51650"/>
    </source>
</evidence>
<reference evidence="11" key="2">
    <citation type="submission" date="2025-08" db="UniProtKB">
        <authorList>
            <consortium name="Ensembl"/>
        </authorList>
    </citation>
    <scope>IDENTIFICATION</scope>
</reference>
<organism evidence="11 12">
    <name type="scientific">Sparus aurata</name>
    <name type="common">Gilthead sea bream</name>
    <dbReference type="NCBI Taxonomy" id="8175"/>
    <lineage>
        <taxon>Eukaryota</taxon>
        <taxon>Metazoa</taxon>
        <taxon>Chordata</taxon>
        <taxon>Craniata</taxon>
        <taxon>Vertebrata</taxon>
        <taxon>Euteleostomi</taxon>
        <taxon>Actinopterygii</taxon>
        <taxon>Neopterygii</taxon>
        <taxon>Teleostei</taxon>
        <taxon>Neoteleostei</taxon>
        <taxon>Acanthomorphata</taxon>
        <taxon>Eupercaria</taxon>
        <taxon>Spariformes</taxon>
        <taxon>Sparidae</taxon>
        <taxon>Sparus</taxon>
    </lineage>
</organism>
<dbReference type="Gene3D" id="1.20.58.740">
    <property type="match status" value="1"/>
</dbReference>
<dbReference type="InterPro" id="IPR027357">
    <property type="entry name" value="DOCKER_dom"/>
</dbReference>
<dbReference type="GO" id="GO:0005886">
    <property type="term" value="C:plasma membrane"/>
    <property type="evidence" value="ECO:0007669"/>
    <property type="project" value="TreeGrafter"/>
</dbReference>
<keyword evidence="8" id="KW-0175">Coiled coil</keyword>
<dbReference type="InterPro" id="IPR027007">
    <property type="entry name" value="C2_DOCK-type_domain"/>
</dbReference>
<accession>A0A671X357</accession>
<dbReference type="InterPro" id="IPR043161">
    <property type="entry name" value="DOCK_C_lobe_A"/>
</dbReference>
<feature type="domain" description="DOCKER" evidence="10">
    <location>
        <begin position="1210"/>
        <end position="1621"/>
    </location>
</feature>
<dbReference type="InterPro" id="IPR046770">
    <property type="entry name" value="DOCKER_Lobe_B"/>
</dbReference>
<dbReference type="Pfam" id="PF20422">
    <property type="entry name" value="DHR-2_Lobe_B"/>
    <property type="match status" value="1"/>
</dbReference>
<dbReference type="SUPFAM" id="SSF48371">
    <property type="entry name" value="ARM repeat"/>
    <property type="match status" value="1"/>
</dbReference>
<comment type="subcellular location">
    <subcellularLocation>
        <location evidence="2">Cytoplasm</location>
    </subcellularLocation>
    <subcellularLocation>
        <location evidence="1">Membrane</location>
    </subcellularLocation>
</comment>
<dbReference type="FunFam" id="1.20.58.740:FF:000004">
    <property type="entry name" value="Dedicator of cytokinesis protein 1"/>
    <property type="match status" value="1"/>
</dbReference>
<dbReference type="Pfam" id="PF14429">
    <property type="entry name" value="DOCK-C2"/>
    <property type="match status" value="1"/>
</dbReference>
<protein>
    <submittedName>
        <fullName evidence="11">Dedicator of cytokinesis 5</fullName>
    </submittedName>
</protein>
<name>A0A671X357_SPAAU</name>
<evidence type="ECO:0000256" key="5">
    <source>
        <dbReference type="ARBA" id="ARBA00022658"/>
    </source>
</evidence>
<feature type="coiled-coil region" evidence="8">
    <location>
        <begin position="173"/>
        <end position="200"/>
    </location>
</feature>
<dbReference type="PROSITE" id="PS51651">
    <property type="entry name" value="DOCKER"/>
    <property type="match status" value="1"/>
</dbReference>
<dbReference type="FunFam" id="1.20.1270.350:FF:000001">
    <property type="entry name" value="dedicator of cytokinesis protein 4"/>
    <property type="match status" value="1"/>
</dbReference>
<dbReference type="Gene3D" id="2.60.40.150">
    <property type="entry name" value="C2 domain"/>
    <property type="match status" value="1"/>
</dbReference>
<dbReference type="Ensembl" id="ENSSAUT00010047039.1">
    <property type="protein sequence ID" value="ENSSAUP00010044731.1"/>
    <property type="gene ID" value="ENSSAUG00010018636.1"/>
</dbReference>
<reference evidence="11" key="3">
    <citation type="submission" date="2025-09" db="UniProtKB">
        <authorList>
            <consortium name="Ensembl"/>
        </authorList>
    </citation>
    <scope>IDENTIFICATION</scope>
</reference>
<dbReference type="GeneTree" id="ENSGT00940000157734"/>
<gene>
    <name evidence="11" type="primary">DOCK5</name>
    <name evidence="11" type="synonym">dock5</name>
</gene>
<keyword evidence="5" id="KW-0344">Guanine-nucleotide releasing factor</keyword>
<dbReference type="Pfam" id="PF06920">
    <property type="entry name" value="DHR-2_Lobe_A"/>
    <property type="match status" value="1"/>
</dbReference>
<dbReference type="GO" id="GO:0016477">
    <property type="term" value="P:cell migration"/>
    <property type="evidence" value="ECO:0007669"/>
    <property type="project" value="TreeGrafter"/>
</dbReference>
<dbReference type="GO" id="GO:0007264">
    <property type="term" value="P:small GTPase-mediated signal transduction"/>
    <property type="evidence" value="ECO:0007669"/>
    <property type="project" value="InterPro"/>
</dbReference>
<keyword evidence="12" id="KW-1185">Reference proteome</keyword>
<dbReference type="Proteomes" id="UP000472265">
    <property type="component" value="Chromosome 5"/>
</dbReference>
<dbReference type="GO" id="GO:0005737">
    <property type="term" value="C:cytoplasm"/>
    <property type="evidence" value="ECO:0007669"/>
    <property type="project" value="UniProtKB-SubCell"/>
</dbReference>
<dbReference type="PROSITE" id="PS51650">
    <property type="entry name" value="C2_DOCK"/>
    <property type="match status" value="1"/>
</dbReference>
<dbReference type="InterPro" id="IPR043162">
    <property type="entry name" value="DOCK_C_lobe_C"/>
</dbReference>
<dbReference type="Pfam" id="PF20421">
    <property type="entry name" value="DHR-2_Lobe_C"/>
    <property type="match status" value="1"/>
</dbReference>
<dbReference type="GO" id="GO:0031267">
    <property type="term" value="F:small GTPase binding"/>
    <property type="evidence" value="ECO:0007669"/>
    <property type="project" value="TreeGrafter"/>
</dbReference>
<dbReference type="InterPro" id="IPR046769">
    <property type="entry name" value="DOCKER_Lobe_A"/>
</dbReference>
<evidence type="ECO:0000256" key="6">
    <source>
        <dbReference type="ARBA" id="ARBA00023136"/>
    </source>
</evidence>
<evidence type="ECO:0000313" key="11">
    <source>
        <dbReference type="Ensembl" id="ENSSAUP00010044731.1"/>
    </source>
</evidence>
<dbReference type="InterPro" id="IPR026791">
    <property type="entry name" value="DOCK"/>
</dbReference>
<comment type="similarity">
    <text evidence="7">Belongs to the DOCK family.</text>
</comment>
<evidence type="ECO:0000256" key="3">
    <source>
        <dbReference type="ARBA" id="ARBA00022490"/>
    </source>
</evidence>
<dbReference type="FunFam" id="1.25.40.410:FF:000004">
    <property type="entry name" value="Dedicator of cytokinesis protein 1"/>
    <property type="match status" value="1"/>
</dbReference>
<feature type="domain" description="C2 DOCK-type" evidence="9">
    <location>
        <begin position="425"/>
        <end position="608"/>
    </location>
</feature>
<dbReference type="InterPro" id="IPR046773">
    <property type="entry name" value="DOCKER_Lobe_C"/>
</dbReference>
<dbReference type="Pfam" id="PF23554">
    <property type="entry name" value="TPR_DOCK"/>
    <property type="match status" value="1"/>
</dbReference>
<dbReference type="Pfam" id="PF16172">
    <property type="entry name" value="DOCK_N"/>
    <property type="match status" value="1"/>
</dbReference>
<dbReference type="Gene3D" id="1.25.40.410">
    <property type="match status" value="1"/>
</dbReference>
<keyword evidence="4" id="KW-0597">Phosphoprotein</keyword>
<keyword evidence="3" id="KW-0963">Cytoplasm</keyword>
<dbReference type="GO" id="GO:0007520">
    <property type="term" value="P:myoblast fusion"/>
    <property type="evidence" value="ECO:0007669"/>
    <property type="project" value="TreeGrafter"/>
</dbReference>
<keyword evidence="6" id="KW-0472">Membrane</keyword>
<dbReference type="Gene3D" id="1.20.1270.350">
    <property type="entry name" value="Dedicator of cytokinesis N-terminal subdomain"/>
    <property type="match status" value="1"/>
</dbReference>
<evidence type="ECO:0000256" key="4">
    <source>
        <dbReference type="ARBA" id="ARBA00022553"/>
    </source>
</evidence>
<sequence>VSPLLLRPSCSVPSVIYNYEPGGEQELCLQVGDTVHILEKLEATLPITYFSLFVAGSQQEIIIPADIPLVQELGATLREWAQIWHKFFVTNKTTQFRSLQQMAYSLIEYRSQIVSGTLPKDDLVELKKKVTAKIDYGNRILGLDLVVRDEAGNTLDPDWTSTVTLFRAHETASRSVDDRIQEEKTRLQNLEMRRQTLFSTVHTYSLLMNLKNFVCNIGEDAELLMSLYDPDQSEFISENFLVRWDSMGMPKEIEKLNNLPALFTDLSSSDLMRQRLFLVCQIIRVGSMELKEGKKHTGGLRRPFGVAVMDITDVAHGKTDDEDKQHFIPFQQIAMETYIRQRQLIMSPLIPSRVIGENEPLTAVFNKVIATREVNHKGQGLFVTLKLLPGDLAQVRKDYPHFVDRSTAIVRKMGFPEIILPGNVRNDIYVTLLQGEFDRGKKKTPKNVEVILSVHDDEGNPMEKAIFPGAGYDGITEYKSVIYYQVKQPCWNETVKVTIPIEDVCRCHLRVMFRHRSSQDSRDKSEKPFGMAFVRLMRGDGTTLKDGRHELIVYKVDVKKVEDAKVYLTLPATWAEVEEKEKQTGKQFHHSGVIPVTKDSFQLATLTCSTKLTQNVDLLGLLNWRSNPEDLDQSLQRLMEVEGGEIVKFLQDTLDALFNIMMETSEKDTYDTLVFNALVFIITLIGDIKFQHFNPVLETYINKHFSATLAYMKLTRVLNYYVGHAEEPVLTERLYAALKALKYLFRFIVQSRVLYLRFYGNSEDGDAFFNSIRTLFLSFNTLMDRPLDEGVKIKGAILKYLPSIINDIQTVFDPVELSVLLAKFIESIPDSQLVRQKLGCMCKMVESDLFRQPDCRDVLLPLVTDQLSGQLDDHSCKPDHEACVQLLSTVLDNLDRKDVGPTRGHVQLIMERLLRRVNRTVISMDRSSPLIGHYLACMTAILKQMDDMHYAHYISTFKTRQDIIDFLMETFIMFKDLMGNVFPADWMIMNLVQMQVFLRAINQYSDVLNMYFLDQAHFELQLWNNYFHLTVAFLTHKTLQLESFSQEKRNKILNKYGDMRKTVGFKIRDMWYNLGPHKMKFIPAMVGPMLEVTLVPEPELRKATIPIFFDMMQCEHNFSPGRTFETFENELITKLDQEVEGGRGDEQYKVLLEKTLLEHCRRHRYLSQSGEELALLLSSLLENLLAYRTITHDESPEHRMSCTVNVLNFYKEKKREDIYIRYLYKLRDLHLDCENYTEAAYTLLLHAELLEWSDKPCAPHLIPRDGDHVWTQQELKERLFQEIICYLDKGKMWEKAIELGKQLAKMHESHMFDFMELSQLLKKQAKFYENIMHAMRPQPEYFAVGYYGLGFPSFLRNKMFIYRGKEYEWLEDFSLKLLSQFPNATRMTSTAPPGDNISNSPAQHIQSFTVKPVLTVPQQFKDKGVPEQILNYYRTNEVDQFQYSRPFRKGEKDPDNEFATMWIERTTYISAYRFPGILKWFEVKSVSVEEISPLENAVETMEMANEKLSNLVQQQACDRSLSINPLSMMLSGIVDPAVMGGFSNYEKAFFTDTYIQEHPEDHERIEVLKQLIALQIPLLADGIHIHGEKTTEQLKPLHNRLVTCFADLREKVEKHYGVITLPCSLTERKKSRVGSVVMPYILSSTLRRMSTVSTLSNASSGLSSGSASSDGPSCISSQESVFPPLPLPLVFLSHRLLLCCHHHTGCSVFFFFYPFAQITSCFHDYTSFSFIFLPLFSPPDYSQTVPCCPVPAIAGPPCFPAQRRTTGSPERTGRSGA</sequence>
<evidence type="ECO:0000313" key="12">
    <source>
        <dbReference type="Proteomes" id="UP000472265"/>
    </source>
</evidence>
<dbReference type="InterPro" id="IPR056372">
    <property type="entry name" value="TPR_DOCK"/>
</dbReference>
<evidence type="ECO:0000256" key="8">
    <source>
        <dbReference type="SAM" id="Coils"/>
    </source>
</evidence>
<dbReference type="InterPro" id="IPR035892">
    <property type="entry name" value="C2_domain_sf"/>
</dbReference>
<dbReference type="PANTHER" id="PTHR45653">
    <property type="entry name" value="DEDICATOR OF CYTOKINESIS"/>
    <property type="match status" value="1"/>
</dbReference>
<dbReference type="InterPro" id="IPR016024">
    <property type="entry name" value="ARM-type_fold"/>
</dbReference>
<proteinExistence type="inferred from homology"/>